<organism evidence="1 2">
    <name type="scientific">Bimuria novae-zelandiae CBS 107.79</name>
    <dbReference type="NCBI Taxonomy" id="1447943"/>
    <lineage>
        <taxon>Eukaryota</taxon>
        <taxon>Fungi</taxon>
        <taxon>Dikarya</taxon>
        <taxon>Ascomycota</taxon>
        <taxon>Pezizomycotina</taxon>
        <taxon>Dothideomycetes</taxon>
        <taxon>Pleosporomycetidae</taxon>
        <taxon>Pleosporales</taxon>
        <taxon>Massarineae</taxon>
        <taxon>Didymosphaeriaceae</taxon>
        <taxon>Bimuria</taxon>
    </lineage>
</organism>
<name>A0A6A5UI70_9PLEO</name>
<dbReference type="Proteomes" id="UP000800036">
    <property type="component" value="Unassembled WGS sequence"/>
</dbReference>
<proteinExistence type="predicted"/>
<gene>
    <name evidence="1" type="ORF">BU23DRAFT_561805</name>
</gene>
<dbReference type="EMBL" id="ML976781">
    <property type="protein sequence ID" value="KAF1964611.1"/>
    <property type="molecule type" value="Genomic_DNA"/>
</dbReference>
<evidence type="ECO:0000313" key="1">
    <source>
        <dbReference type="EMBL" id="KAF1964611.1"/>
    </source>
</evidence>
<dbReference type="AlphaFoldDB" id="A0A6A5UI70"/>
<keyword evidence="2" id="KW-1185">Reference proteome</keyword>
<evidence type="ECO:0008006" key="3">
    <source>
        <dbReference type="Google" id="ProtNLM"/>
    </source>
</evidence>
<evidence type="ECO:0000313" key="2">
    <source>
        <dbReference type="Proteomes" id="UP000800036"/>
    </source>
</evidence>
<protein>
    <recommendedName>
        <fullName evidence="3">Transposase Tc1-like domain-containing protein</fullName>
    </recommendedName>
</protein>
<reference evidence="1" key="1">
    <citation type="journal article" date="2020" name="Stud. Mycol.">
        <title>101 Dothideomycetes genomes: a test case for predicting lifestyles and emergence of pathogens.</title>
        <authorList>
            <person name="Haridas S."/>
            <person name="Albert R."/>
            <person name="Binder M."/>
            <person name="Bloem J."/>
            <person name="Labutti K."/>
            <person name="Salamov A."/>
            <person name="Andreopoulos B."/>
            <person name="Baker S."/>
            <person name="Barry K."/>
            <person name="Bills G."/>
            <person name="Bluhm B."/>
            <person name="Cannon C."/>
            <person name="Castanera R."/>
            <person name="Culley D."/>
            <person name="Daum C."/>
            <person name="Ezra D."/>
            <person name="Gonzalez J."/>
            <person name="Henrissat B."/>
            <person name="Kuo A."/>
            <person name="Liang C."/>
            <person name="Lipzen A."/>
            <person name="Lutzoni F."/>
            <person name="Magnuson J."/>
            <person name="Mondo S."/>
            <person name="Nolan M."/>
            <person name="Ohm R."/>
            <person name="Pangilinan J."/>
            <person name="Park H.-J."/>
            <person name="Ramirez L."/>
            <person name="Alfaro M."/>
            <person name="Sun H."/>
            <person name="Tritt A."/>
            <person name="Yoshinaga Y."/>
            <person name="Zwiers L.-H."/>
            <person name="Turgeon B."/>
            <person name="Goodwin S."/>
            <person name="Spatafora J."/>
            <person name="Crous P."/>
            <person name="Grigoriev I."/>
        </authorList>
    </citation>
    <scope>NUCLEOTIDE SEQUENCE</scope>
    <source>
        <strain evidence="1">CBS 107.79</strain>
    </source>
</reference>
<dbReference type="OrthoDB" id="3792558at2759"/>
<sequence length="168" mass="19263">MPINRRKPYKYKKRDLTAVERAFAVSASMHRMATNKEIAALFDPPTTKDAIAKLVRRIRDRADQEGISITNPTLYETLPGRGRPELLDDAQKKRIIEIVTQDRAHREKEPLQAIKDGDFDELPPMSVSTFENVMYEAGIAINGRSRTTPIDIRKATLRIQLQKVCIYR</sequence>
<accession>A0A6A5UI70</accession>